<feature type="signal peptide" evidence="1">
    <location>
        <begin position="1"/>
        <end position="26"/>
    </location>
</feature>
<dbReference type="EC" id="1.1.5.-" evidence="3"/>
<keyword evidence="3" id="KW-0560">Oxidoreductase</keyword>
<dbReference type="Pfam" id="PF07995">
    <property type="entry name" value="GSDH"/>
    <property type="match status" value="1"/>
</dbReference>
<dbReference type="EMBL" id="JBHTJV010000005">
    <property type="protein sequence ID" value="MFD0916299.1"/>
    <property type="molecule type" value="Genomic_DNA"/>
</dbReference>
<evidence type="ECO:0000313" key="3">
    <source>
        <dbReference type="EMBL" id="MFD0916299.1"/>
    </source>
</evidence>
<proteinExistence type="predicted"/>
<dbReference type="PANTHER" id="PTHR19328">
    <property type="entry name" value="HEDGEHOG-INTERACTING PROTEIN"/>
    <property type="match status" value="1"/>
</dbReference>
<dbReference type="InterPro" id="IPR011042">
    <property type="entry name" value="6-blade_b-propeller_TolB-like"/>
</dbReference>
<comment type="caution">
    <text evidence="3">The sequence shown here is derived from an EMBL/GenBank/DDBJ whole genome shotgun (WGS) entry which is preliminary data.</text>
</comment>
<protein>
    <submittedName>
        <fullName evidence="3">PQQ-dependent sugar dehydrogenase</fullName>
        <ecNumber evidence="3">1.1.5.-</ecNumber>
    </submittedName>
</protein>
<keyword evidence="4" id="KW-1185">Reference proteome</keyword>
<evidence type="ECO:0000313" key="4">
    <source>
        <dbReference type="Proteomes" id="UP001597101"/>
    </source>
</evidence>
<keyword evidence="1" id="KW-0732">Signal</keyword>
<dbReference type="PANTHER" id="PTHR19328:SF75">
    <property type="entry name" value="ALDOSE SUGAR DEHYDROGENASE YLII"/>
    <property type="match status" value="1"/>
</dbReference>
<dbReference type="GO" id="GO:0016491">
    <property type="term" value="F:oxidoreductase activity"/>
    <property type="evidence" value="ECO:0007669"/>
    <property type="project" value="UniProtKB-KW"/>
</dbReference>
<feature type="domain" description="Glucose/Sorbosone dehydrogenase" evidence="2">
    <location>
        <begin position="48"/>
        <end position="378"/>
    </location>
</feature>
<gene>
    <name evidence="3" type="ORF">ACFQ14_07770</name>
</gene>
<name>A0ABW3FCT7_9HYPH</name>
<dbReference type="InterPro" id="IPR011041">
    <property type="entry name" value="Quinoprot_gluc/sorb_DH_b-prop"/>
</dbReference>
<sequence length="384" mass="41475">MRPTMLKATTAFAALALSLTAVPASAETFTITGTKGTKITAQAVADFSEPWAMTFLPDGTMLVTEKTGELFHVTPDGKKFEVMGVPKVAYGGQGGFGDIVLHPDFATNQMIYISYAGGRGASSGAEVDMAKLELNTKGGGKLSDIKRVWQQTPKVTGRGHYSHRIAFGPKGSPHEGKMFISSGDRQKLTPAQDMRSALGKLIRLNLDGSVPDDNPWADGSQGELAKTFWSIGHRNMLGLTFAPDGTLWSHEMGPRHGDELNLIERGSNYGWPEVSNGDHYSGRSIPDHDTRPEFNAPEAWWSRSIAPSGLIIYSGDTLPGWKGDALIGGLRGQALVHVDINGTSASEAERFEWGERIREVEQGPQGNVWVLEDNGRLVKLMPAG</sequence>
<feature type="chain" id="PRO_5046046990" evidence="1">
    <location>
        <begin position="27"/>
        <end position="384"/>
    </location>
</feature>
<accession>A0ABW3FCT7</accession>
<reference evidence="4" key="1">
    <citation type="journal article" date="2019" name="Int. J. Syst. Evol. Microbiol.">
        <title>The Global Catalogue of Microorganisms (GCM) 10K type strain sequencing project: providing services to taxonomists for standard genome sequencing and annotation.</title>
        <authorList>
            <consortium name="The Broad Institute Genomics Platform"/>
            <consortium name="The Broad Institute Genome Sequencing Center for Infectious Disease"/>
            <person name="Wu L."/>
            <person name="Ma J."/>
        </authorList>
    </citation>
    <scope>NUCLEOTIDE SEQUENCE [LARGE SCALE GENOMIC DNA]</scope>
    <source>
        <strain evidence="4">CCUG 60023</strain>
    </source>
</reference>
<dbReference type="InterPro" id="IPR012938">
    <property type="entry name" value="Glc/Sorbosone_DH"/>
</dbReference>
<evidence type="ECO:0000256" key="1">
    <source>
        <dbReference type="SAM" id="SignalP"/>
    </source>
</evidence>
<dbReference type="Gene3D" id="2.120.10.30">
    <property type="entry name" value="TolB, C-terminal domain"/>
    <property type="match status" value="1"/>
</dbReference>
<dbReference type="Proteomes" id="UP001597101">
    <property type="component" value="Unassembled WGS sequence"/>
</dbReference>
<dbReference type="SUPFAM" id="SSF50952">
    <property type="entry name" value="Soluble quinoprotein glucose dehydrogenase"/>
    <property type="match status" value="1"/>
</dbReference>
<organism evidence="3 4">
    <name type="scientific">Pseudahrensia aquimaris</name>
    <dbReference type="NCBI Taxonomy" id="744461"/>
    <lineage>
        <taxon>Bacteria</taxon>
        <taxon>Pseudomonadati</taxon>
        <taxon>Pseudomonadota</taxon>
        <taxon>Alphaproteobacteria</taxon>
        <taxon>Hyphomicrobiales</taxon>
        <taxon>Ahrensiaceae</taxon>
        <taxon>Pseudahrensia</taxon>
    </lineage>
</organism>
<evidence type="ECO:0000259" key="2">
    <source>
        <dbReference type="Pfam" id="PF07995"/>
    </source>
</evidence>